<accession>G2PNH7</accession>
<dbReference type="KEGG" id="mrs:Murru_2319"/>
<evidence type="ECO:0000256" key="5">
    <source>
        <dbReference type="SAM" id="Phobius"/>
    </source>
</evidence>
<organism evidence="7 8">
    <name type="scientific">Allomuricauda ruestringensis (strain DSM 13258 / CIP 107369 / LMG 19739 / B1)</name>
    <name type="common">Muricauda ruestringensis</name>
    <dbReference type="NCBI Taxonomy" id="886377"/>
    <lineage>
        <taxon>Bacteria</taxon>
        <taxon>Pseudomonadati</taxon>
        <taxon>Bacteroidota</taxon>
        <taxon>Flavobacteriia</taxon>
        <taxon>Flavobacteriales</taxon>
        <taxon>Flavobacteriaceae</taxon>
        <taxon>Flagellimonas</taxon>
    </lineage>
</organism>
<feature type="transmembrane region" description="Helical" evidence="5">
    <location>
        <begin position="60"/>
        <end position="82"/>
    </location>
</feature>
<dbReference type="PANTHER" id="PTHR37422:SF13">
    <property type="entry name" value="LIPOPOLYSACCHARIDE BIOSYNTHESIS PROTEIN PA4999-RELATED"/>
    <property type="match status" value="1"/>
</dbReference>
<dbReference type="EMBL" id="CP002999">
    <property type="protein sequence ID" value="AEM71357.1"/>
    <property type="molecule type" value="Genomic_DNA"/>
</dbReference>
<dbReference type="InterPro" id="IPR051533">
    <property type="entry name" value="WaaL-like"/>
</dbReference>
<evidence type="ECO:0000259" key="6">
    <source>
        <dbReference type="Pfam" id="PF04932"/>
    </source>
</evidence>
<reference evidence="8" key="1">
    <citation type="submission" date="2011-08" db="EMBL/GenBank/DDBJ databases">
        <title>The complete genome of Muricauda ruestringensis DSM 13258.</title>
        <authorList>
            <person name="Lucas S."/>
            <person name="Han J."/>
            <person name="Lapidus A."/>
            <person name="Bruce D."/>
            <person name="Goodwin L."/>
            <person name="Pitluck S."/>
            <person name="Peters L."/>
            <person name="Kyrpides N."/>
            <person name="Mavromatis K."/>
            <person name="Ivanova N."/>
            <person name="Ovchinnikova G."/>
            <person name="Teshima H."/>
            <person name="Detter J.C."/>
            <person name="Tapia R."/>
            <person name="Han C."/>
            <person name="Land M."/>
            <person name="Hauser L."/>
            <person name="Markowitz V."/>
            <person name="Cheng J.-F."/>
            <person name="Hugenholtz P."/>
            <person name="Woyke T."/>
            <person name="Wu D."/>
            <person name="Spring S."/>
            <person name="Schroeder M."/>
            <person name="Brambilla E."/>
            <person name="Klenk H.-P."/>
            <person name="Eisen J.A."/>
        </authorList>
    </citation>
    <scope>NUCLEOTIDE SEQUENCE [LARGE SCALE GENOMIC DNA]</scope>
    <source>
        <strain evidence="8">DSM 13258 / LMG 19739 / B1</strain>
    </source>
</reference>
<dbReference type="GO" id="GO:0016020">
    <property type="term" value="C:membrane"/>
    <property type="evidence" value="ECO:0007669"/>
    <property type="project" value="UniProtKB-SubCell"/>
</dbReference>
<dbReference type="STRING" id="886377.Murru_2319"/>
<protein>
    <submittedName>
        <fullName evidence="7">O-antigen polymerase</fullName>
    </submittedName>
</protein>
<feature type="transmembrane region" description="Helical" evidence="5">
    <location>
        <begin position="144"/>
        <end position="164"/>
    </location>
</feature>
<evidence type="ECO:0000256" key="4">
    <source>
        <dbReference type="ARBA" id="ARBA00023136"/>
    </source>
</evidence>
<sequence>MESKPEVFPILRYVILALILWNFPGFTLVYINDTLSSLLSYASYGLILVYVILNKKTGNCYEMLVFGILYYMIGILVSQVYIADIHFFFVRVIKYIIIIWGGYEVVKNTTQKELWFFLLIGALSILGNIFLFQNPLADYGRYSGFYLDANNGGLVCLMGFALSFSIIKPLRLFGKLSFTGLGLITLSRTFMVTWLLLNLMSIRLSIKNAKMLLIGFGVLILLVTFNEFLPVKNERLEQIGALISGSQQNDVQALNEDSRTETWARYYDVLFENPIFGNGYHSFYGYGIVPTKWGVHNTYLLIWGESGIIPLLIFLAFLFKLFLRGYHQFQEKPHGLLMLSGLALFFMTNHNFMTNEYAIFILLWIAIQLKESSSFKSFEHYSIVNQGTMASEIEKT</sequence>
<proteinExistence type="predicted"/>
<feature type="transmembrane region" description="Helical" evidence="5">
    <location>
        <begin position="12"/>
        <end position="31"/>
    </location>
</feature>
<evidence type="ECO:0000313" key="7">
    <source>
        <dbReference type="EMBL" id="AEM71357.1"/>
    </source>
</evidence>
<feature type="transmembrane region" description="Helical" evidence="5">
    <location>
        <begin position="343"/>
        <end position="367"/>
    </location>
</feature>
<dbReference type="InterPro" id="IPR007016">
    <property type="entry name" value="O-antigen_ligase-rel_domated"/>
</dbReference>
<evidence type="ECO:0000313" key="8">
    <source>
        <dbReference type="Proteomes" id="UP000008908"/>
    </source>
</evidence>
<name>G2PNH7_ALLRU</name>
<evidence type="ECO:0000256" key="1">
    <source>
        <dbReference type="ARBA" id="ARBA00004141"/>
    </source>
</evidence>
<dbReference type="Proteomes" id="UP000008908">
    <property type="component" value="Chromosome"/>
</dbReference>
<dbReference type="Pfam" id="PF04932">
    <property type="entry name" value="Wzy_C"/>
    <property type="match status" value="1"/>
</dbReference>
<keyword evidence="8" id="KW-1185">Reference proteome</keyword>
<feature type="transmembrane region" description="Helical" evidence="5">
    <location>
        <begin position="209"/>
        <end position="229"/>
    </location>
</feature>
<keyword evidence="3 5" id="KW-1133">Transmembrane helix</keyword>
<dbReference type="AlphaFoldDB" id="G2PNH7"/>
<keyword evidence="4 5" id="KW-0472">Membrane</keyword>
<dbReference type="HOGENOM" id="CLU_791982_0_0_10"/>
<evidence type="ECO:0000256" key="3">
    <source>
        <dbReference type="ARBA" id="ARBA00022989"/>
    </source>
</evidence>
<dbReference type="PANTHER" id="PTHR37422">
    <property type="entry name" value="TEICHURONIC ACID BIOSYNTHESIS PROTEIN TUAE"/>
    <property type="match status" value="1"/>
</dbReference>
<dbReference type="eggNOG" id="COG3307">
    <property type="taxonomic scope" value="Bacteria"/>
</dbReference>
<evidence type="ECO:0000256" key="2">
    <source>
        <dbReference type="ARBA" id="ARBA00022692"/>
    </source>
</evidence>
<feature type="transmembrane region" description="Helical" evidence="5">
    <location>
        <begin position="300"/>
        <end position="323"/>
    </location>
</feature>
<keyword evidence="2 5" id="KW-0812">Transmembrane</keyword>
<feature type="transmembrane region" description="Helical" evidence="5">
    <location>
        <begin position="176"/>
        <end position="197"/>
    </location>
</feature>
<gene>
    <name evidence="7" type="ordered locus">Murru_2319</name>
</gene>
<feature type="domain" description="O-antigen ligase-related" evidence="6">
    <location>
        <begin position="181"/>
        <end position="315"/>
    </location>
</feature>
<reference evidence="7 8" key="2">
    <citation type="journal article" date="2012" name="Stand. Genomic Sci.">
        <title>Complete genome sequence of the facultatively anaerobic, appendaged bacterium Muricauda ruestringensis type strain (B1(T)).</title>
        <authorList>
            <person name="Huntemann M."/>
            <person name="Teshima H."/>
            <person name="Lapidus A."/>
            <person name="Nolan M."/>
            <person name="Lucas S."/>
            <person name="Hammon N."/>
            <person name="Deshpande S."/>
            <person name="Cheng J.F."/>
            <person name="Tapia R."/>
            <person name="Goodwin L.A."/>
            <person name="Pitluck S."/>
            <person name="Liolios K."/>
            <person name="Pagani I."/>
            <person name="Ivanova N."/>
            <person name="Mavromatis K."/>
            <person name="Mikhailova N."/>
            <person name="Pati A."/>
            <person name="Chen A."/>
            <person name="Palaniappan K."/>
            <person name="Land M."/>
            <person name="Hauser L."/>
            <person name="Pan C."/>
            <person name="Brambilla E.M."/>
            <person name="Rohde M."/>
            <person name="Spring S."/>
            <person name="Goker M."/>
            <person name="Detter J.C."/>
            <person name="Bristow J."/>
            <person name="Eisen J.A."/>
            <person name="Markowitz V."/>
            <person name="Hugenholtz P."/>
            <person name="Kyrpides N.C."/>
            <person name="Klenk H.P."/>
            <person name="Woyke T."/>
        </authorList>
    </citation>
    <scope>NUCLEOTIDE SEQUENCE [LARGE SCALE GENOMIC DNA]</scope>
    <source>
        <strain evidence="8">DSM 13258 / LMG 19739 / B1</strain>
    </source>
</reference>
<comment type="subcellular location">
    <subcellularLocation>
        <location evidence="1">Membrane</location>
        <topology evidence="1">Multi-pass membrane protein</topology>
    </subcellularLocation>
</comment>
<feature type="transmembrane region" description="Helical" evidence="5">
    <location>
        <begin position="88"/>
        <end position="106"/>
    </location>
</feature>
<feature type="transmembrane region" description="Helical" evidence="5">
    <location>
        <begin position="37"/>
        <end position="53"/>
    </location>
</feature>
<feature type="transmembrane region" description="Helical" evidence="5">
    <location>
        <begin position="113"/>
        <end position="132"/>
    </location>
</feature>
<dbReference type="OrthoDB" id="695378at2"/>